<feature type="domain" description="ABC transmembrane type-1" evidence="9">
    <location>
        <begin position="127"/>
        <end position="394"/>
    </location>
</feature>
<dbReference type="GO" id="GO:0005524">
    <property type="term" value="F:ATP binding"/>
    <property type="evidence" value="ECO:0007669"/>
    <property type="project" value="UniProtKB-KW"/>
</dbReference>
<organism evidence="10 11">
    <name type="scientific">Shouchella xiaoxiensis</name>
    <dbReference type="NCBI Taxonomy" id="766895"/>
    <lineage>
        <taxon>Bacteria</taxon>
        <taxon>Bacillati</taxon>
        <taxon>Bacillota</taxon>
        <taxon>Bacilli</taxon>
        <taxon>Bacillales</taxon>
        <taxon>Bacillaceae</taxon>
        <taxon>Shouchella</taxon>
    </lineage>
</organism>
<gene>
    <name evidence="10" type="ORF">JOC54_002233</name>
</gene>
<keyword evidence="5 7" id="KW-1133">Transmembrane helix</keyword>
<dbReference type="EMBL" id="JAFBCV010000006">
    <property type="protein sequence ID" value="MBM7838963.1"/>
    <property type="molecule type" value="Genomic_DNA"/>
</dbReference>
<proteinExistence type="predicted"/>
<dbReference type="Pfam" id="PF00664">
    <property type="entry name" value="ABC_membrane"/>
    <property type="match status" value="1"/>
</dbReference>
<feature type="domain" description="ABC transporter" evidence="8">
    <location>
        <begin position="425"/>
        <end position="659"/>
    </location>
</feature>
<dbReference type="PROSITE" id="PS50929">
    <property type="entry name" value="ABC_TM1F"/>
    <property type="match status" value="1"/>
</dbReference>
<evidence type="ECO:0000313" key="11">
    <source>
        <dbReference type="Proteomes" id="UP001179280"/>
    </source>
</evidence>
<feature type="transmembrane region" description="Helical" evidence="7">
    <location>
        <begin position="251"/>
        <end position="269"/>
    </location>
</feature>
<dbReference type="SUPFAM" id="SSF52540">
    <property type="entry name" value="P-loop containing nucleoside triphosphate hydrolases"/>
    <property type="match status" value="1"/>
</dbReference>
<dbReference type="PANTHER" id="PTHR24221:SF430">
    <property type="entry name" value="MULTIDRUG RESISTANCE ABC TRANSPORTER ATP-BINDING_PERMEASE PROTEIN YHEH-RELATED"/>
    <property type="match status" value="1"/>
</dbReference>
<dbReference type="Gene3D" id="3.40.50.300">
    <property type="entry name" value="P-loop containing nucleotide triphosphate hydrolases"/>
    <property type="match status" value="1"/>
</dbReference>
<dbReference type="InterPro" id="IPR011527">
    <property type="entry name" value="ABC1_TM_dom"/>
</dbReference>
<dbReference type="PROSITE" id="PS50893">
    <property type="entry name" value="ABC_TRANSPORTER_2"/>
    <property type="match status" value="1"/>
</dbReference>
<keyword evidence="11" id="KW-1185">Reference proteome</keyword>
<dbReference type="PROSITE" id="PS00211">
    <property type="entry name" value="ABC_TRANSPORTER_1"/>
    <property type="match status" value="1"/>
</dbReference>
<name>A0ABS2STX4_9BACI</name>
<dbReference type="InterPro" id="IPR017871">
    <property type="entry name" value="ABC_transporter-like_CS"/>
</dbReference>
<protein>
    <submittedName>
        <fullName evidence="10">ATP-binding cassette subfamily B protein</fullName>
    </submittedName>
</protein>
<dbReference type="Proteomes" id="UP001179280">
    <property type="component" value="Unassembled WGS sequence"/>
</dbReference>
<keyword evidence="4 10" id="KW-0067">ATP-binding</keyword>
<dbReference type="InterPro" id="IPR039421">
    <property type="entry name" value="Type_1_exporter"/>
</dbReference>
<dbReference type="InterPro" id="IPR027417">
    <property type="entry name" value="P-loop_NTPase"/>
</dbReference>
<accession>A0ABS2STX4</accession>
<feature type="transmembrane region" description="Helical" evidence="7">
    <location>
        <begin position="148"/>
        <end position="165"/>
    </location>
</feature>
<comment type="subcellular location">
    <subcellularLocation>
        <location evidence="1">Cell membrane</location>
        <topology evidence="1">Multi-pass membrane protein</topology>
    </subcellularLocation>
</comment>
<dbReference type="CDD" id="cd03254">
    <property type="entry name" value="ABCC_Glucan_exporter_like"/>
    <property type="match status" value="1"/>
</dbReference>
<dbReference type="InterPro" id="IPR036640">
    <property type="entry name" value="ABC1_TM_sf"/>
</dbReference>
<dbReference type="PANTHER" id="PTHR24221">
    <property type="entry name" value="ATP-BINDING CASSETTE SUB-FAMILY B"/>
    <property type="match status" value="1"/>
</dbReference>
<evidence type="ECO:0000256" key="5">
    <source>
        <dbReference type="ARBA" id="ARBA00022989"/>
    </source>
</evidence>
<feature type="transmembrane region" description="Helical" evidence="7">
    <location>
        <begin position="222"/>
        <end position="245"/>
    </location>
</feature>
<evidence type="ECO:0000256" key="7">
    <source>
        <dbReference type="SAM" id="Phobius"/>
    </source>
</evidence>
<evidence type="ECO:0000256" key="3">
    <source>
        <dbReference type="ARBA" id="ARBA00022741"/>
    </source>
</evidence>
<evidence type="ECO:0000256" key="6">
    <source>
        <dbReference type="ARBA" id="ARBA00023136"/>
    </source>
</evidence>
<dbReference type="InterPro" id="IPR003439">
    <property type="entry name" value="ABC_transporter-like_ATP-bd"/>
</dbReference>
<evidence type="ECO:0000256" key="4">
    <source>
        <dbReference type="ARBA" id="ARBA00022840"/>
    </source>
</evidence>
<evidence type="ECO:0000259" key="9">
    <source>
        <dbReference type="PROSITE" id="PS50929"/>
    </source>
</evidence>
<dbReference type="Gene3D" id="1.20.1560.10">
    <property type="entry name" value="ABC transporter type 1, transmembrane domain"/>
    <property type="match status" value="1"/>
</dbReference>
<sequence length="665" mass="74468">MSTEKRLARYALTSKGTILFALFMLSIAVAAELTGPFIAKTIIDRHISGIEQPWYETEPNDQAVYYDGAYYTREVYVPEHLEKGSEVQILQIGTSFYFLNQPLPLDGERSFDDGVLTIDTSNQVHQAAAIPLSAAEVLDFYSPEIQSIINWLALYLGIVVVASFFRYGQNFYLKKAAHRIIQRMRVDVFAQLSRVPVRFFDHQPAGKIVARITNDTEAVRELYMTVLATFFSSSIYIFGIYIALFLLDVRLAAITLILLPILFVWFKLYRKFAAGLNRKIRAKNADINASMNENVQGMGIIQAFAQEKSQEAAFNKLNEEHYHFQSKLLRLNSLTSHNLTFVLKNLVFVALIWWISGGTAGLITLGVLYAFVDYVNRLFEPVNQIINQLANLEQARAAGTRVFELMDEAGTEVSDEEIPRPRGEVTFTNVQFSYKEGEPVIKDLSFQAKPGDTVALVGHTGSGKSSIMNVLFRFYDPQEGTTKIDGIDTKTVSPQALRAHMGIVLQEPYLFSGTIASNIAYGRPLATREEIEEAIRLVGGENVFSKFKKGIDEEVTEKGSTLSSGQRQLISFARALIANPAILVLDEATSSIDTETELLIQQGLETLKQNRTTFVIAHRLSTIRDADQILVLDKGEILEKGTHEQLLQADGTYAQMYRLQQGQAS</sequence>
<dbReference type="SMART" id="SM00382">
    <property type="entry name" value="AAA"/>
    <property type="match status" value="1"/>
</dbReference>
<evidence type="ECO:0000256" key="1">
    <source>
        <dbReference type="ARBA" id="ARBA00004651"/>
    </source>
</evidence>
<dbReference type="CDD" id="cd18544">
    <property type="entry name" value="ABC_6TM_TmrA_like"/>
    <property type="match status" value="1"/>
</dbReference>
<dbReference type="Pfam" id="PF00005">
    <property type="entry name" value="ABC_tran"/>
    <property type="match status" value="1"/>
</dbReference>
<comment type="caution">
    <text evidence="10">The sequence shown here is derived from an EMBL/GenBank/DDBJ whole genome shotgun (WGS) entry which is preliminary data.</text>
</comment>
<keyword evidence="2 7" id="KW-0812">Transmembrane</keyword>
<feature type="transmembrane region" description="Helical" evidence="7">
    <location>
        <begin position="346"/>
        <end position="372"/>
    </location>
</feature>
<evidence type="ECO:0000259" key="8">
    <source>
        <dbReference type="PROSITE" id="PS50893"/>
    </source>
</evidence>
<keyword evidence="6 7" id="KW-0472">Membrane</keyword>
<keyword evidence="3" id="KW-0547">Nucleotide-binding</keyword>
<evidence type="ECO:0000256" key="2">
    <source>
        <dbReference type="ARBA" id="ARBA00022692"/>
    </source>
</evidence>
<dbReference type="InterPro" id="IPR003593">
    <property type="entry name" value="AAA+_ATPase"/>
</dbReference>
<dbReference type="SUPFAM" id="SSF90123">
    <property type="entry name" value="ABC transporter transmembrane region"/>
    <property type="match status" value="1"/>
</dbReference>
<reference evidence="10" key="1">
    <citation type="submission" date="2021-01" db="EMBL/GenBank/DDBJ databases">
        <title>Genomic Encyclopedia of Type Strains, Phase IV (KMG-IV): sequencing the most valuable type-strain genomes for metagenomic binning, comparative biology and taxonomic classification.</title>
        <authorList>
            <person name="Goeker M."/>
        </authorList>
    </citation>
    <scope>NUCLEOTIDE SEQUENCE</scope>
    <source>
        <strain evidence="10">DSM 21943</strain>
    </source>
</reference>
<evidence type="ECO:0000313" key="10">
    <source>
        <dbReference type="EMBL" id="MBM7838963.1"/>
    </source>
</evidence>
<dbReference type="RefSeq" id="WP_204466328.1">
    <property type="nucleotide sequence ID" value="NZ_JAFBCV010000006.1"/>
</dbReference>